<sequence length="164" mass="17548">RHLLGDFSSIGYFVNVRYDAPELDVTPMDGGVSEEGTVEVTLGGAVQLQCPVGSSGCWSRVGKDGSLDPIGPGPKLSLDRILYQEAGEYRCVVARSAKLEQWRAHNVHVSVSGGPVVYPSNTTLVIPLGQRADIVVEFCANPPVSKAVWLTENRLLRPGTGDSN</sequence>
<feature type="non-terminal residue" evidence="2">
    <location>
        <position position="164"/>
    </location>
</feature>
<accession>A0A1B6D143</accession>
<dbReference type="AlphaFoldDB" id="A0A1B6D143"/>
<feature type="domain" description="Immunoglobulin" evidence="1">
    <location>
        <begin position="35"/>
        <end position="112"/>
    </location>
</feature>
<dbReference type="Gene3D" id="2.60.40.10">
    <property type="entry name" value="Immunoglobulins"/>
    <property type="match status" value="1"/>
</dbReference>
<dbReference type="SUPFAM" id="SSF48726">
    <property type="entry name" value="Immunoglobulin"/>
    <property type="match status" value="1"/>
</dbReference>
<dbReference type="InterPro" id="IPR003599">
    <property type="entry name" value="Ig_sub"/>
</dbReference>
<proteinExistence type="predicted"/>
<gene>
    <name evidence="2" type="ORF">g.2775</name>
</gene>
<organism evidence="2">
    <name type="scientific">Clastoptera arizonana</name>
    <name type="common">Arizona spittle bug</name>
    <dbReference type="NCBI Taxonomy" id="38151"/>
    <lineage>
        <taxon>Eukaryota</taxon>
        <taxon>Metazoa</taxon>
        <taxon>Ecdysozoa</taxon>
        <taxon>Arthropoda</taxon>
        <taxon>Hexapoda</taxon>
        <taxon>Insecta</taxon>
        <taxon>Pterygota</taxon>
        <taxon>Neoptera</taxon>
        <taxon>Paraneoptera</taxon>
        <taxon>Hemiptera</taxon>
        <taxon>Auchenorrhyncha</taxon>
        <taxon>Cercopoidea</taxon>
        <taxon>Clastopteridae</taxon>
        <taxon>Clastoptera</taxon>
    </lineage>
</organism>
<dbReference type="EMBL" id="GEDC01017911">
    <property type="protein sequence ID" value="JAS19387.1"/>
    <property type="molecule type" value="Transcribed_RNA"/>
</dbReference>
<dbReference type="SMART" id="SM00409">
    <property type="entry name" value="IG"/>
    <property type="match status" value="1"/>
</dbReference>
<evidence type="ECO:0000259" key="1">
    <source>
        <dbReference type="SMART" id="SM00409"/>
    </source>
</evidence>
<name>A0A1B6D143_9HEMI</name>
<dbReference type="InterPro" id="IPR013783">
    <property type="entry name" value="Ig-like_fold"/>
</dbReference>
<reference evidence="2" key="1">
    <citation type="submission" date="2015-12" db="EMBL/GenBank/DDBJ databases">
        <title>De novo transcriptome assembly of four potential Pierce s Disease insect vectors from Arizona vineyards.</title>
        <authorList>
            <person name="Tassone E.E."/>
        </authorList>
    </citation>
    <scope>NUCLEOTIDE SEQUENCE</scope>
</reference>
<evidence type="ECO:0000313" key="2">
    <source>
        <dbReference type="EMBL" id="JAS19387.1"/>
    </source>
</evidence>
<feature type="non-terminal residue" evidence="2">
    <location>
        <position position="1"/>
    </location>
</feature>
<protein>
    <recommendedName>
        <fullName evidence="1">Immunoglobulin domain-containing protein</fullName>
    </recommendedName>
</protein>
<dbReference type="InterPro" id="IPR036179">
    <property type="entry name" value="Ig-like_dom_sf"/>
</dbReference>